<keyword evidence="5" id="KW-0539">Nucleus</keyword>
<evidence type="ECO:0000259" key="8">
    <source>
        <dbReference type="Pfam" id="PF23797"/>
    </source>
</evidence>
<evidence type="ECO:0000256" key="1">
    <source>
        <dbReference type="ARBA" id="ARBA00005043"/>
    </source>
</evidence>
<dbReference type="Pfam" id="PF04762">
    <property type="entry name" value="Beta-prop_ELP1_1st"/>
    <property type="match status" value="1"/>
</dbReference>
<dbReference type="Proteomes" id="UP001652582">
    <property type="component" value="Chromosome 17"/>
</dbReference>
<evidence type="ECO:0000256" key="4">
    <source>
        <dbReference type="ARBA" id="ARBA00022694"/>
    </source>
</evidence>
<keyword evidence="3 5" id="KW-0963">Cytoplasm</keyword>
<evidence type="ECO:0000256" key="6">
    <source>
        <dbReference type="SAM" id="MobiDB-lite"/>
    </source>
</evidence>
<gene>
    <name evidence="13" type="primary">LOC112054033</name>
</gene>
<feature type="region of interest" description="Disordered" evidence="6">
    <location>
        <begin position="1124"/>
        <end position="1153"/>
    </location>
</feature>
<dbReference type="PIRSF" id="PIRSF017233">
    <property type="entry name" value="IKAP"/>
    <property type="match status" value="1"/>
</dbReference>
<dbReference type="SUPFAM" id="SSF48452">
    <property type="entry name" value="TPR-like"/>
    <property type="match status" value="1"/>
</dbReference>
<dbReference type="GO" id="GO:0005829">
    <property type="term" value="C:cytosol"/>
    <property type="evidence" value="ECO:0007669"/>
    <property type="project" value="TreeGrafter"/>
</dbReference>
<evidence type="ECO:0000259" key="11">
    <source>
        <dbReference type="Pfam" id="PF23936"/>
    </source>
</evidence>
<dbReference type="OrthoDB" id="40048at2759"/>
<dbReference type="Pfam" id="PF23878">
    <property type="entry name" value="TPR_ELP1"/>
    <property type="match status" value="1"/>
</dbReference>
<dbReference type="GeneID" id="112054033"/>
<protein>
    <recommendedName>
        <fullName evidence="5">Elongator complex protein 1</fullName>
    </recommendedName>
</protein>
<feature type="compositionally biased region" description="Low complexity" evidence="6">
    <location>
        <begin position="1124"/>
        <end position="1138"/>
    </location>
</feature>
<feature type="compositionally biased region" description="Basic residues" evidence="6">
    <location>
        <begin position="1139"/>
        <end position="1149"/>
    </location>
</feature>
<dbReference type="InterPro" id="IPR056167">
    <property type="entry name" value="A-sol_ELP1"/>
</dbReference>
<dbReference type="InterPro" id="IPR056165">
    <property type="entry name" value="Beta-prop_ELP1_2nd"/>
</dbReference>
<dbReference type="InterPro" id="IPR006849">
    <property type="entry name" value="Elp1"/>
</dbReference>
<reference evidence="13" key="1">
    <citation type="submission" date="2025-08" db="UniProtKB">
        <authorList>
            <consortium name="RefSeq"/>
        </authorList>
    </citation>
    <scope>IDENTIFICATION</scope>
</reference>
<evidence type="ECO:0000259" key="9">
    <source>
        <dbReference type="Pfam" id="PF23878"/>
    </source>
</evidence>
<feature type="domain" description="ELP1 N-terminal second beta-propeller" evidence="8">
    <location>
        <begin position="387"/>
        <end position="651"/>
    </location>
</feature>
<sequence>MKNLCLWDVSTRKYSIGSTNFCASYGHHQESSAGELFVCSCNLLVSNFDNSGEIKWTKDLTDLVSAENAPVNITYLSLANCVSVGLVNGELITISDLGSNCDLAGTCENGLLAMEWSPDQELLVLVTKDLNVILMSYMYDPINESNLINNEFGEKQFITVGWGKKETQFHGSEGKQAAKLKTEVFAGEDNELNNKIVITWRGDGTLFAVGFVMEGIRRFKVFDSDGNLQYTSEKQPGLEANLSWRPSGNLIATTQRLPDKYQIAFFEKNGLKHGEFTIPVEETTVVEDLHWSFDSEILALLCRDTSTNTQKVLLFTSSNYHWYLKQTLFFNEGQAINTILWDNDFDIANNKKLHIVLQNGEHYIYTWIWGTDHSKGRSDCDDAVVVVIDGKKLLVSAFRYTTVPPPMANVEIELDYDIESVHFAPQNDTDLNSNSFMVKTNKQFIFLEQSLRNPLRYEVSETVACDNVSFPFKCYNWYWLEDKTFLCTSVDNDGSYHLVQYSKYDGKIIQESSQPLPSSVTRIQCHPSLPSVAFLQLTTGEIIEYSSEGTITPQIYCFSEACPKFHVLHVDGVVYFLGLSHKGCLYMNDKIVLNNVSSISVHTSFLLLTTLKHILLCIELTKSGLNCIEKYEKVDNSDVYKRKIERGAKLVVTVPNGTRTVLQMPRGNLETIEPRPLSLKIIGEYLNHCKYHDAFDLMRKQRINLNLIYDHNPKLFTESIPVFLDNIQNNSWLNLFLSDLENIDVTKTMYSSCYPERKNNVGTAQGKIYNVCDIFITHINKADDYAYRILPLLTALVKKNDLEKALAIINNLKKEELNKVDIPVSSDEALKYLLYMVNVDNLFDVALGMYDFDLVLLVANKSQKDPKEYVAMLNELSEMDENYKQFTINKHLKRFEKAVQCLARCGPNRHDELKTFVKYHSLYREALALFSVNEDIYKQMADDFGHYLKLKKLHIEAGIIYERANCYDKAVECYKDALEWELVLKLAQDKPKEEFKEICWDLANALKEEKRHKEALKIIEQLDDEEDIINFAIECGQFKAALRFCTKFNRPQLLDETLLPSLVEEFANTKELIETNSANFDKYRSRLQIVRDTKRNKPVEQYDNICHIVRQVYGNKDSDLYSDAGSTVASSSGSGRTYRSSKNRRKHERKVASLKEGSQYEDTALVMVLHTLIVSTFELRIQVKEINIVLSCLGKDSDALSLQLSLEKTLKVMKESFKEIWSNEFTLEATNAAIAAENVPDGCSVIPQGMATLDSHLRIAPVVQDIQWKLDGLNL</sequence>
<dbReference type="Pfam" id="PF23797">
    <property type="entry name" value="Beta-prop_ELP1_2nd"/>
    <property type="match status" value="1"/>
</dbReference>
<dbReference type="Pfam" id="PF23925">
    <property type="entry name" value="A-sol_ELP1"/>
    <property type="match status" value="1"/>
</dbReference>
<evidence type="ECO:0000259" key="7">
    <source>
        <dbReference type="Pfam" id="PF04762"/>
    </source>
</evidence>
<dbReference type="Pfam" id="PF23936">
    <property type="entry name" value="HB_ELP1"/>
    <property type="match status" value="1"/>
</dbReference>
<feature type="domain" description="ELP1 alpha-solenoid" evidence="10">
    <location>
        <begin position="675"/>
        <end position="876"/>
    </location>
</feature>
<evidence type="ECO:0000256" key="3">
    <source>
        <dbReference type="ARBA" id="ARBA00022490"/>
    </source>
</evidence>
<evidence type="ECO:0000313" key="13">
    <source>
        <dbReference type="RefSeq" id="XP_023949446.2"/>
    </source>
</evidence>
<feature type="domain" description="ELP1 first N-terminal beta-propeller" evidence="7">
    <location>
        <begin position="47"/>
        <end position="343"/>
    </location>
</feature>
<dbReference type="AlphaFoldDB" id="A0A6J1P0J0"/>
<dbReference type="GO" id="GO:0033588">
    <property type="term" value="C:elongator holoenzyme complex"/>
    <property type="evidence" value="ECO:0007669"/>
    <property type="project" value="InterPro"/>
</dbReference>
<dbReference type="GO" id="GO:0002926">
    <property type="term" value="P:tRNA wobble base 5-methoxycarbonylmethyl-2-thiouridinylation"/>
    <property type="evidence" value="ECO:0007669"/>
    <property type="project" value="TreeGrafter"/>
</dbReference>
<dbReference type="KEGG" id="bany:112054033"/>
<keyword evidence="4" id="KW-0819">tRNA processing</keyword>
<comment type="function">
    <text evidence="5">Component of the elongator complex which is required for multiple tRNA modifications, including mcm5U (5-methoxycarbonylmethyl uridine), mcm5s2U (5-methoxycarbonylmethyl-2-thiouridine), and ncm5U (5-carbamoylmethyl uridine). The elongator complex catalyzes formation of carboxymethyluridine in the wobble base at position 34 in tRNAs.</text>
</comment>
<dbReference type="GO" id="GO:0000049">
    <property type="term" value="F:tRNA binding"/>
    <property type="evidence" value="ECO:0007669"/>
    <property type="project" value="TreeGrafter"/>
</dbReference>
<dbReference type="GO" id="GO:0005634">
    <property type="term" value="C:nucleus"/>
    <property type="evidence" value="ECO:0007669"/>
    <property type="project" value="UniProtKB-SubCell"/>
</dbReference>
<feature type="domain" description="ELP1 three-helical bundle" evidence="11">
    <location>
        <begin position="1054"/>
        <end position="1220"/>
    </location>
</feature>
<comment type="similarity">
    <text evidence="2 5">Belongs to the ELP1/IKA1 family.</text>
</comment>
<proteinExistence type="inferred from homology"/>
<dbReference type="PANTHER" id="PTHR12747">
    <property type="entry name" value="ELONGATOR COMPLEX PROTEIN 1"/>
    <property type="match status" value="1"/>
</dbReference>
<dbReference type="InterPro" id="IPR056166">
    <property type="entry name" value="TPR_ELP1"/>
</dbReference>
<name>A0A6J1P0J0_BICAN</name>
<comment type="pathway">
    <text evidence="1">tRNA modification; 5-methoxycarbonylmethyl-2-thiouridine-tRNA biosynthesis.</text>
</comment>
<accession>A0A6J1P0J0</accession>
<dbReference type="PANTHER" id="PTHR12747:SF0">
    <property type="entry name" value="ELONGATOR COMPLEX PROTEIN 1"/>
    <property type="match status" value="1"/>
</dbReference>
<dbReference type="InterPro" id="IPR056164">
    <property type="entry name" value="Beta-prop_ELP1_1st"/>
</dbReference>
<evidence type="ECO:0000256" key="5">
    <source>
        <dbReference type="PIRNR" id="PIRNR017233"/>
    </source>
</evidence>
<dbReference type="InterPro" id="IPR011990">
    <property type="entry name" value="TPR-like_helical_dom_sf"/>
</dbReference>
<dbReference type="InterPro" id="IPR056169">
    <property type="entry name" value="HB_ELP1"/>
</dbReference>
<comment type="subcellular location">
    <subcellularLocation>
        <location evidence="5">Cytoplasm</location>
    </subcellularLocation>
    <subcellularLocation>
        <location evidence="5">Nucleus</location>
    </subcellularLocation>
</comment>
<dbReference type="SUPFAM" id="SSF82171">
    <property type="entry name" value="DPP6 N-terminal domain-like"/>
    <property type="match status" value="1"/>
</dbReference>
<keyword evidence="12" id="KW-1185">Reference proteome</keyword>
<organism evidence="12 13">
    <name type="scientific">Bicyclus anynana</name>
    <name type="common">Squinting bush brown butterfly</name>
    <dbReference type="NCBI Taxonomy" id="110368"/>
    <lineage>
        <taxon>Eukaryota</taxon>
        <taxon>Metazoa</taxon>
        <taxon>Ecdysozoa</taxon>
        <taxon>Arthropoda</taxon>
        <taxon>Hexapoda</taxon>
        <taxon>Insecta</taxon>
        <taxon>Pterygota</taxon>
        <taxon>Neoptera</taxon>
        <taxon>Endopterygota</taxon>
        <taxon>Lepidoptera</taxon>
        <taxon>Glossata</taxon>
        <taxon>Ditrysia</taxon>
        <taxon>Papilionoidea</taxon>
        <taxon>Nymphalidae</taxon>
        <taxon>Satyrinae</taxon>
        <taxon>Satyrini</taxon>
        <taxon>Mycalesina</taxon>
        <taxon>Bicyclus</taxon>
    </lineage>
</organism>
<feature type="domain" description="ELP1 TPR" evidence="9">
    <location>
        <begin position="883"/>
        <end position="1042"/>
    </location>
</feature>
<evidence type="ECO:0000313" key="12">
    <source>
        <dbReference type="Proteomes" id="UP001652582"/>
    </source>
</evidence>
<dbReference type="UniPathway" id="UPA00988"/>
<evidence type="ECO:0000256" key="2">
    <source>
        <dbReference type="ARBA" id="ARBA00006086"/>
    </source>
</evidence>
<dbReference type="RefSeq" id="XP_023949446.2">
    <property type="nucleotide sequence ID" value="XM_024093678.2"/>
</dbReference>
<dbReference type="Gene3D" id="1.25.40.10">
    <property type="entry name" value="Tetratricopeptide repeat domain"/>
    <property type="match status" value="1"/>
</dbReference>
<evidence type="ECO:0000259" key="10">
    <source>
        <dbReference type="Pfam" id="PF23925"/>
    </source>
</evidence>